<dbReference type="Gene3D" id="1.10.20.10">
    <property type="entry name" value="Histone, subunit A"/>
    <property type="match status" value="1"/>
</dbReference>
<dbReference type="GO" id="GO:0046982">
    <property type="term" value="F:protein heterodimerization activity"/>
    <property type="evidence" value="ECO:0007669"/>
    <property type="project" value="InterPro"/>
</dbReference>
<dbReference type="EMBL" id="JARPUR010000001">
    <property type="protein sequence ID" value="KAK4885805.1"/>
    <property type="molecule type" value="Genomic_DNA"/>
</dbReference>
<dbReference type="AlphaFoldDB" id="A0AAN7PCV6"/>
<dbReference type="PANTHER" id="PTHR46469">
    <property type="entry name" value="TRANSCRIPTION INITIATION FACTOR TFIID SUBUNIT 8"/>
    <property type="match status" value="1"/>
</dbReference>
<name>A0AAN7PCV6_9COLE</name>
<evidence type="ECO:0000313" key="9">
    <source>
        <dbReference type="EMBL" id="KAK4885805.1"/>
    </source>
</evidence>
<feature type="compositionally biased region" description="Basic and acidic residues" evidence="7">
    <location>
        <begin position="233"/>
        <end position="245"/>
    </location>
</feature>
<dbReference type="PANTHER" id="PTHR46469:SF1">
    <property type="entry name" value="TRANSCRIPTION INITIATION FACTOR TFIID SUBUNIT 8"/>
    <property type="match status" value="1"/>
</dbReference>
<evidence type="ECO:0000256" key="6">
    <source>
        <dbReference type="ARBA" id="ARBA00023242"/>
    </source>
</evidence>
<dbReference type="SMART" id="SM00576">
    <property type="entry name" value="BTP"/>
    <property type="match status" value="1"/>
</dbReference>
<dbReference type="InterPro" id="IPR009072">
    <property type="entry name" value="Histone-fold"/>
</dbReference>
<reference evidence="10" key="1">
    <citation type="submission" date="2023-01" db="EMBL/GenBank/DDBJ databases">
        <title>Key to firefly adult light organ development and bioluminescence: homeobox transcription factors regulate luciferase expression and transportation to peroxisome.</title>
        <authorList>
            <person name="Fu X."/>
        </authorList>
    </citation>
    <scope>NUCLEOTIDE SEQUENCE [LARGE SCALE GENOMIC DNA]</scope>
</reference>
<dbReference type="Proteomes" id="UP001353858">
    <property type="component" value="Unassembled WGS sequence"/>
</dbReference>
<comment type="caution">
    <text evidence="9">The sequence shown here is derived from an EMBL/GenBank/DDBJ whole genome shotgun (WGS) entry which is preliminary data.</text>
</comment>
<keyword evidence="10" id="KW-1185">Reference proteome</keyword>
<feature type="domain" description="Bromodomain associated" evidence="8">
    <location>
        <begin position="6"/>
        <end position="81"/>
    </location>
</feature>
<evidence type="ECO:0000256" key="2">
    <source>
        <dbReference type="ARBA" id="ARBA00008767"/>
    </source>
</evidence>
<keyword evidence="4" id="KW-0805">Transcription regulation</keyword>
<dbReference type="InterPro" id="IPR006565">
    <property type="entry name" value="BTP"/>
</dbReference>
<keyword evidence="6" id="KW-0539">Nucleus</keyword>
<proteinExistence type="inferred from homology"/>
<dbReference type="GO" id="GO:0006367">
    <property type="term" value="P:transcription initiation at RNA polymerase II promoter"/>
    <property type="evidence" value="ECO:0007669"/>
    <property type="project" value="TreeGrafter"/>
</dbReference>
<comment type="similarity">
    <text evidence="2">Belongs to the TAF8 family.</text>
</comment>
<dbReference type="Pfam" id="PF10406">
    <property type="entry name" value="TAF8_C"/>
    <property type="match status" value="1"/>
</dbReference>
<evidence type="ECO:0000259" key="8">
    <source>
        <dbReference type="SMART" id="SM00576"/>
    </source>
</evidence>
<dbReference type="InterPro" id="IPR037818">
    <property type="entry name" value="TAF8"/>
</dbReference>
<dbReference type="GO" id="GO:0005669">
    <property type="term" value="C:transcription factor TFIID complex"/>
    <property type="evidence" value="ECO:0007669"/>
    <property type="project" value="InterPro"/>
</dbReference>
<evidence type="ECO:0000313" key="10">
    <source>
        <dbReference type="Proteomes" id="UP001353858"/>
    </source>
</evidence>
<evidence type="ECO:0000256" key="4">
    <source>
        <dbReference type="ARBA" id="ARBA00023015"/>
    </source>
</evidence>
<comment type="subcellular location">
    <subcellularLocation>
        <location evidence="1">Nucleus</location>
    </subcellularLocation>
</comment>
<keyword evidence="5" id="KW-0804">Transcription</keyword>
<dbReference type="InterPro" id="IPR019473">
    <property type="entry name" value="TFIID_su8_C"/>
</dbReference>
<protein>
    <recommendedName>
        <fullName evidence="3">Transcription initiation factor TFIID subunit 8</fullName>
    </recommendedName>
</protein>
<accession>A0AAN7PCV6</accession>
<evidence type="ECO:0000256" key="7">
    <source>
        <dbReference type="SAM" id="MobiDB-lite"/>
    </source>
</evidence>
<organism evidence="9 10">
    <name type="scientific">Aquatica leii</name>
    <dbReference type="NCBI Taxonomy" id="1421715"/>
    <lineage>
        <taxon>Eukaryota</taxon>
        <taxon>Metazoa</taxon>
        <taxon>Ecdysozoa</taxon>
        <taxon>Arthropoda</taxon>
        <taxon>Hexapoda</taxon>
        <taxon>Insecta</taxon>
        <taxon>Pterygota</taxon>
        <taxon>Neoptera</taxon>
        <taxon>Endopterygota</taxon>
        <taxon>Coleoptera</taxon>
        <taxon>Polyphaga</taxon>
        <taxon>Elateriformia</taxon>
        <taxon>Elateroidea</taxon>
        <taxon>Lampyridae</taxon>
        <taxon>Luciolinae</taxon>
        <taxon>Aquatica</taxon>
    </lineage>
</organism>
<feature type="region of interest" description="Disordered" evidence="7">
    <location>
        <begin position="220"/>
        <end position="262"/>
    </location>
</feature>
<evidence type="ECO:0000256" key="5">
    <source>
        <dbReference type="ARBA" id="ARBA00023163"/>
    </source>
</evidence>
<sequence>MEQQVNPYRKMLTAAISAILLELGVDSADRDVLGSLTEMLQCFLSEIGSMSHNYCELSGRSEPVIADIILGFVEMGIDFSGLQQFVKNGKSVVLPSLQPQQPQKQMNMLQAGTKQPLPSHIPQHLPSFPDPHAYIRTPTHKQPVIDYEAIREKYAIQKKDMEKALTKFLCRTNPIHNLFDNEEANIFPLIACKPTFPPYLSALLPQDQIFDVEDLEYIAKDQDQAQPPRKRIKSECKVSDSKLPTDDEEEAQENVTKATEKENLNWDIDNPYLAATKLPVKGTE</sequence>
<dbReference type="CDD" id="cd08049">
    <property type="entry name" value="TAF8"/>
    <property type="match status" value="1"/>
</dbReference>
<dbReference type="Pfam" id="PF07524">
    <property type="entry name" value="Bromo_TP"/>
    <property type="match status" value="1"/>
</dbReference>
<gene>
    <name evidence="9" type="ORF">RN001_002076</name>
</gene>
<evidence type="ECO:0000256" key="1">
    <source>
        <dbReference type="ARBA" id="ARBA00004123"/>
    </source>
</evidence>
<dbReference type="CDD" id="cd22918">
    <property type="entry name" value="HFD_TAF8"/>
    <property type="match status" value="1"/>
</dbReference>
<evidence type="ECO:0000256" key="3">
    <source>
        <dbReference type="ARBA" id="ARBA00017307"/>
    </source>
</evidence>